<evidence type="ECO:0000313" key="5">
    <source>
        <dbReference type="Proteomes" id="UP000055014"/>
    </source>
</evidence>
<protein>
    <submittedName>
        <fullName evidence="3">Uncharacterized protein</fullName>
    </submittedName>
</protein>
<comment type="caution">
    <text evidence="3">The sequence shown here is derived from an EMBL/GenBank/DDBJ whole genome shotgun (WGS) entry which is preliminary data.</text>
</comment>
<dbReference type="PATRIC" id="fig|1236046.5.peg.1235"/>
<dbReference type="EMBL" id="DQBS01000145">
    <property type="protein sequence ID" value="HCO70172.1"/>
    <property type="molecule type" value="Genomic_DNA"/>
</dbReference>
<dbReference type="Proteomes" id="UP000054260">
    <property type="component" value="Unassembled WGS sequence"/>
</dbReference>
<evidence type="ECO:0000313" key="1">
    <source>
        <dbReference type="EMBL" id="HCO70172.1"/>
    </source>
</evidence>
<evidence type="ECO:0000313" key="2">
    <source>
        <dbReference type="EMBL" id="KUK68278.1"/>
    </source>
</evidence>
<dbReference type="Proteomes" id="UP000264215">
    <property type="component" value="Unassembled WGS sequence"/>
</dbReference>
<dbReference type="AlphaFoldDB" id="A0A101I9L0"/>
<sequence>MNYKYAHILYREEEFLTPKRATFDHRTKTGFMTTWSAEHSSELLEYKYWNCLSACGLESSTRRKISFERKHSDANLLYFKYELEVPEALEGYFDPTTLEVISKRLSVRETTEEVYKMLKDYEQGSLRFNDQRFSSWLAGKVERLQIGDSEKNELENSLIKYVETIVGRVLWTVYNGDLPKMGKDLSSMVYLYTEMLDLTASK</sequence>
<evidence type="ECO:0000313" key="3">
    <source>
        <dbReference type="EMBL" id="KUK91009.1"/>
    </source>
</evidence>
<dbReference type="Proteomes" id="UP000055014">
    <property type="component" value="Unassembled WGS sequence"/>
</dbReference>
<dbReference type="EMBL" id="LGGW01000012">
    <property type="protein sequence ID" value="KUK91009.1"/>
    <property type="molecule type" value="Genomic_DNA"/>
</dbReference>
<proteinExistence type="predicted"/>
<organism evidence="3 5">
    <name type="scientific">Mesotoga infera</name>
    <dbReference type="NCBI Taxonomy" id="1236046"/>
    <lineage>
        <taxon>Bacteria</taxon>
        <taxon>Thermotogati</taxon>
        <taxon>Thermotogota</taxon>
        <taxon>Thermotogae</taxon>
        <taxon>Kosmotogales</taxon>
        <taxon>Kosmotogaceae</taxon>
        <taxon>Mesotoga</taxon>
    </lineage>
</organism>
<name>A0A101I9L0_9BACT</name>
<dbReference type="EMBL" id="LGGH01000024">
    <property type="protein sequence ID" value="KUK68278.1"/>
    <property type="molecule type" value="Genomic_DNA"/>
</dbReference>
<evidence type="ECO:0000313" key="6">
    <source>
        <dbReference type="Proteomes" id="UP000264215"/>
    </source>
</evidence>
<reference evidence="3" key="1">
    <citation type="journal article" date="2015" name="MBio">
        <title>Genome-resolved metagenomic analysis reveals roles for candidate phyla and other microbial community members in biogeochemical transformations in oil reservoirs.</title>
        <authorList>
            <person name="Hu P."/>
            <person name="Tom L."/>
            <person name="Singh A."/>
            <person name="Thomas B.C."/>
            <person name="Baker B.J."/>
            <person name="Piceno Y.M."/>
            <person name="Andersen G.L."/>
            <person name="Banfield J.F."/>
        </authorList>
    </citation>
    <scope>NUCLEOTIDE SEQUENCE [LARGE SCALE GENOMIC DNA]</scope>
    <source>
        <strain evidence="2">46_47</strain>
        <strain evidence="3">46_70</strain>
    </source>
</reference>
<evidence type="ECO:0000313" key="4">
    <source>
        <dbReference type="Proteomes" id="UP000054260"/>
    </source>
</evidence>
<accession>A0A101I9L0</accession>
<reference evidence="1 6" key="3">
    <citation type="journal article" date="2018" name="Nat. Biotechnol.">
        <title>A standardized bacterial taxonomy based on genome phylogeny substantially revises the tree of life.</title>
        <authorList>
            <person name="Parks D.H."/>
            <person name="Chuvochina M."/>
            <person name="Waite D.W."/>
            <person name="Rinke C."/>
            <person name="Skarshewski A."/>
            <person name="Chaumeil P.A."/>
            <person name="Hugenholtz P."/>
        </authorList>
    </citation>
    <scope>NUCLEOTIDE SEQUENCE [LARGE SCALE GENOMIC DNA]</scope>
    <source>
        <strain evidence="1">UBA9905</strain>
    </source>
</reference>
<reference evidence="4 5" key="2">
    <citation type="journal article" date="2015" name="MBio">
        <title>Genome-Resolved Metagenomic Analysis Reveals Roles for Candidate Phyla and Other Microbial Community Members in Biogeochemical Transformations in Oil Reservoirs.</title>
        <authorList>
            <person name="Hu P."/>
            <person name="Tom L."/>
            <person name="Singh A."/>
            <person name="Thomas B.C."/>
            <person name="Baker B.J."/>
            <person name="Piceno Y.M."/>
            <person name="Andersen G.L."/>
            <person name="Banfield J.F."/>
        </authorList>
    </citation>
    <scope>NUCLEOTIDE SEQUENCE [LARGE SCALE GENOMIC DNA]</scope>
</reference>
<gene>
    <name evidence="1" type="ORF">DIT26_06310</name>
    <name evidence="2" type="ORF">XD86_0287</name>
    <name evidence="3" type="ORF">XE02_0272</name>
</gene>